<sequence>MKMKTISVIASLTALLVLASCEHEDTDRQHYDNKLFISAASLTDELLIDETDSYSRDIVAAVAKPESHDITVTFRLAPELVDNYKKAYYDTSSIALPDGVCRIDEPTTTILAGNVQSSPVSVTFENVLELDRNQRYVMPVTIESVEGIGGVLRSAKTCYFLFRGASLINIVVDLSENRAWPEFGNFDEVQDMYAFTMEALVNPTTLNKTISTVMGIEDTFLIRMGDSGVDPSQLQVVGAASSKLTDESLKIPTGEWTHIAVTFECIAQNQSEVKIYLNGELKKEGIFYLNSINFAIPHSNE</sequence>
<dbReference type="Gene3D" id="2.60.120.200">
    <property type="match status" value="1"/>
</dbReference>
<dbReference type="Pfam" id="PF13385">
    <property type="entry name" value="Laminin_G_3"/>
    <property type="match status" value="1"/>
</dbReference>
<comment type="caution">
    <text evidence="2">The sequence shown here is derived from an EMBL/GenBank/DDBJ whole genome shotgun (WGS) entry which is preliminary data.</text>
</comment>
<feature type="non-terminal residue" evidence="2">
    <location>
        <position position="301"/>
    </location>
</feature>
<protein>
    <recommendedName>
        <fullName evidence="1">BT-3987-like N-terminal domain-containing protein</fullName>
    </recommendedName>
</protein>
<dbReference type="Gene3D" id="2.60.40.1740">
    <property type="entry name" value="hypothetical protein (bacova_03559)"/>
    <property type="match status" value="1"/>
</dbReference>
<dbReference type="InterPro" id="IPR013728">
    <property type="entry name" value="BT_3987-like_N"/>
</dbReference>
<dbReference type="EMBL" id="AJWY01001787">
    <property type="protein sequence ID" value="EKC79275.1"/>
    <property type="molecule type" value="Genomic_DNA"/>
</dbReference>
<feature type="domain" description="BT-3987-like N-terminal" evidence="1">
    <location>
        <begin position="31"/>
        <end position="147"/>
    </location>
</feature>
<accession>K1UMC9</accession>
<organism evidence="2">
    <name type="scientific">human gut metagenome</name>
    <dbReference type="NCBI Taxonomy" id="408170"/>
    <lineage>
        <taxon>unclassified sequences</taxon>
        <taxon>metagenomes</taxon>
        <taxon>organismal metagenomes</taxon>
    </lineage>
</organism>
<gene>
    <name evidence="2" type="ORF">LEA_02614</name>
</gene>
<proteinExistence type="predicted"/>
<dbReference type="InterPro" id="IPR013320">
    <property type="entry name" value="ConA-like_dom_sf"/>
</dbReference>
<evidence type="ECO:0000313" key="2">
    <source>
        <dbReference type="EMBL" id="EKC79275.1"/>
    </source>
</evidence>
<dbReference type="Pfam" id="PF08522">
    <property type="entry name" value="BT_3987-like_N"/>
    <property type="match status" value="1"/>
</dbReference>
<evidence type="ECO:0000259" key="1">
    <source>
        <dbReference type="Pfam" id="PF08522"/>
    </source>
</evidence>
<dbReference type="AlphaFoldDB" id="K1UMC9"/>
<name>K1UMC9_9ZZZZ</name>
<reference evidence="2" key="1">
    <citation type="journal article" date="2013" name="Environ. Microbiol.">
        <title>Microbiota from the distal guts of lean and obese adolescents exhibit partial functional redundancy besides clear differences in community structure.</title>
        <authorList>
            <person name="Ferrer M."/>
            <person name="Ruiz A."/>
            <person name="Lanza F."/>
            <person name="Haange S.B."/>
            <person name="Oberbach A."/>
            <person name="Till H."/>
            <person name="Bargiela R."/>
            <person name="Campoy C."/>
            <person name="Segura M.T."/>
            <person name="Richter M."/>
            <person name="von Bergen M."/>
            <person name="Seifert J."/>
            <person name="Suarez A."/>
        </authorList>
    </citation>
    <scope>NUCLEOTIDE SEQUENCE</scope>
</reference>
<dbReference type="PROSITE" id="PS51257">
    <property type="entry name" value="PROKAR_LIPOPROTEIN"/>
    <property type="match status" value="1"/>
</dbReference>
<dbReference type="SUPFAM" id="SSF49899">
    <property type="entry name" value="Concanavalin A-like lectins/glucanases"/>
    <property type="match status" value="1"/>
</dbReference>